<evidence type="ECO:0000313" key="2">
    <source>
        <dbReference type="EMBL" id="PVH62594.1"/>
    </source>
</evidence>
<feature type="region of interest" description="Disordered" evidence="1">
    <location>
        <begin position="89"/>
        <end position="115"/>
    </location>
</feature>
<name>A0A2T8KKC7_9POAL</name>
<dbReference type="EMBL" id="CM008048">
    <property type="protein sequence ID" value="PVH62594.1"/>
    <property type="molecule type" value="Genomic_DNA"/>
</dbReference>
<feature type="region of interest" description="Disordered" evidence="1">
    <location>
        <begin position="1"/>
        <end position="60"/>
    </location>
</feature>
<proteinExistence type="predicted"/>
<gene>
    <name evidence="2" type="ORF">PAHAL_3G332600</name>
</gene>
<reference evidence="2" key="1">
    <citation type="submission" date="2018-04" db="EMBL/GenBank/DDBJ databases">
        <title>WGS assembly of Panicum hallii.</title>
        <authorList>
            <person name="Lovell J."/>
            <person name="Jenkins J."/>
            <person name="Lowry D."/>
            <person name="Mamidi S."/>
            <person name="Sreedasyam A."/>
            <person name="Weng X."/>
            <person name="Barry K."/>
            <person name="Bonette J."/>
            <person name="Campitelli B."/>
            <person name="Daum C."/>
            <person name="Gordon S."/>
            <person name="Gould B."/>
            <person name="Lipzen A."/>
            <person name="Macqueen A."/>
            <person name="Palacio-Mejia J."/>
            <person name="Plott C."/>
            <person name="Shakirov E."/>
            <person name="Shu S."/>
            <person name="Yoshinaga Y."/>
            <person name="Zane M."/>
            <person name="Rokhsar D."/>
            <person name="Grimwood J."/>
            <person name="Schmutz J."/>
            <person name="Juenger T."/>
        </authorList>
    </citation>
    <scope>NUCLEOTIDE SEQUENCE [LARGE SCALE GENOMIC DNA]</scope>
    <source>
        <strain evidence="2">FIL2</strain>
    </source>
</reference>
<dbReference type="Proteomes" id="UP000243499">
    <property type="component" value="Chromosome 3"/>
</dbReference>
<evidence type="ECO:0000256" key="1">
    <source>
        <dbReference type="SAM" id="MobiDB-lite"/>
    </source>
</evidence>
<organism evidence="2">
    <name type="scientific">Panicum hallii</name>
    <dbReference type="NCBI Taxonomy" id="206008"/>
    <lineage>
        <taxon>Eukaryota</taxon>
        <taxon>Viridiplantae</taxon>
        <taxon>Streptophyta</taxon>
        <taxon>Embryophyta</taxon>
        <taxon>Tracheophyta</taxon>
        <taxon>Spermatophyta</taxon>
        <taxon>Magnoliopsida</taxon>
        <taxon>Liliopsida</taxon>
        <taxon>Poales</taxon>
        <taxon>Poaceae</taxon>
        <taxon>PACMAD clade</taxon>
        <taxon>Panicoideae</taxon>
        <taxon>Panicodae</taxon>
        <taxon>Paniceae</taxon>
        <taxon>Panicinae</taxon>
        <taxon>Panicum</taxon>
        <taxon>Panicum sect. Panicum</taxon>
    </lineage>
</organism>
<dbReference type="AlphaFoldDB" id="A0A2T8KKC7"/>
<feature type="compositionally biased region" description="Low complexity" evidence="1">
    <location>
        <begin position="1"/>
        <end position="12"/>
    </location>
</feature>
<protein>
    <submittedName>
        <fullName evidence="2">Uncharacterized protein</fullName>
    </submittedName>
</protein>
<dbReference type="Gramene" id="PVH62594">
    <property type="protein sequence ID" value="PVH62594"/>
    <property type="gene ID" value="PAHAL_3G332600"/>
</dbReference>
<accession>A0A2T8KKC7</accession>
<feature type="compositionally biased region" description="Low complexity" evidence="1">
    <location>
        <begin position="41"/>
        <end position="60"/>
    </location>
</feature>
<sequence>MRRAAPARALPQRRPPPARAEPPEHTRCARCFPPPPRAPARRPAPSRHAPALARPSRTPALARARTAARLLPRVRCPWSRPDALYQWREEKGRGKEESDRAAIGGEKRNRRETPG</sequence>